<gene>
    <name evidence="1" type="ORF">H2509_13820</name>
</gene>
<comment type="caution">
    <text evidence="1">The sequence shown here is derived from an EMBL/GenBank/DDBJ whole genome shotgun (WGS) entry which is preliminary data.</text>
</comment>
<dbReference type="PANTHER" id="PTHR30037:SF3">
    <property type="entry name" value="BLR0857 PROTEIN"/>
    <property type="match status" value="1"/>
</dbReference>
<evidence type="ECO:0000313" key="2">
    <source>
        <dbReference type="Proteomes" id="UP000541109"/>
    </source>
</evidence>
<evidence type="ECO:0000313" key="1">
    <source>
        <dbReference type="EMBL" id="MBA5778203.1"/>
    </source>
</evidence>
<name>A0A839AET3_9HYPH</name>
<dbReference type="InterPro" id="IPR052891">
    <property type="entry name" value="DNA-3mA_glycosylase"/>
</dbReference>
<organism evidence="1 2">
    <name type="scientific">Stappia albiluteola</name>
    <dbReference type="NCBI Taxonomy" id="2758565"/>
    <lineage>
        <taxon>Bacteria</taxon>
        <taxon>Pseudomonadati</taxon>
        <taxon>Pseudomonadota</taxon>
        <taxon>Alphaproteobacteria</taxon>
        <taxon>Hyphomicrobiales</taxon>
        <taxon>Stappiaceae</taxon>
        <taxon>Stappia</taxon>
    </lineage>
</organism>
<dbReference type="RefSeq" id="WP_182166222.1">
    <property type="nucleotide sequence ID" value="NZ_JACFXV010000058.1"/>
</dbReference>
<dbReference type="PANTHER" id="PTHR30037">
    <property type="entry name" value="DNA-3-METHYLADENINE GLYCOSYLASE 1"/>
    <property type="match status" value="1"/>
</dbReference>
<dbReference type="InterPro" id="IPR005019">
    <property type="entry name" value="Adenine_glyco"/>
</dbReference>
<dbReference type="GO" id="GO:0008725">
    <property type="term" value="F:DNA-3-methyladenine glycosylase activity"/>
    <property type="evidence" value="ECO:0007669"/>
    <property type="project" value="InterPro"/>
</dbReference>
<dbReference type="Gene3D" id="1.10.340.30">
    <property type="entry name" value="Hypothetical protein, domain 2"/>
    <property type="match status" value="1"/>
</dbReference>
<sequence>MRSFAEIREIAAARKGGEAALDALLLTPRSAGEIRATPADRWLSEMTRCVFQAGFSWSLINKKWPGFEDAFEGFDIFRWTLMSDEDIDRLARHKDVIANVAKIQSVGTNAQFLAGLEREHGSAGAFFAAWEPENYVELLQVLKARGSRLGGNTGQIFLRRMGVDALVFSKDVVAALQRESIVARAPSSQKDFKAAQAALNEWRAETRLPLTQISQILAFSVGE</sequence>
<keyword evidence="2" id="KW-1185">Reference proteome</keyword>
<dbReference type="Proteomes" id="UP000541109">
    <property type="component" value="Unassembled WGS sequence"/>
</dbReference>
<dbReference type="AlphaFoldDB" id="A0A839AET3"/>
<proteinExistence type="predicted"/>
<dbReference type="SUPFAM" id="SSF48150">
    <property type="entry name" value="DNA-glycosylase"/>
    <property type="match status" value="1"/>
</dbReference>
<dbReference type="Pfam" id="PF03352">
    <property type="entry name" value="Adenine_glyco"/>
    <property type="match status" value="1"/>
</dbReference>
<protein>
    <submittedName>
        <fullName evidence="1">DNA-3-methyladenine glycosylase I</fullName>
    </submittedName>
</protein>
<dbReference type="InterPro" id="IPR011257">
    <property type="entry name" value="DNA_glycosylase"/>
</dbReference>
<dbReference type="EMBL" id="JACFXV010000058">
    <property type="protein sequence ID" value="MBA5778203.1"/>
    <property type="molecule type" value="Genomic_DNA"/>
</dbReference>
<reference evidence="1 2" key="1">
    <citation type="submission" date="2020-07" db="EMBL/GenBank/DDBJ databases">
        <title>Stappia sp., F7233, whole genome shotgun sequencing project.</title>
        <authorList>
            <person name="Jiang S."/>
            <person name="Liu Z.W."/>
            <person name="Du Z.J."/>
        </authorList>
    </citation>
    <scope>NUCLEOTIDE SEQUENCE [LARGE SCALE GENOMIC DNA]</scope>
    <source>
        <strain evidence="1 2">F7233</strain>
    </source>
</reference>
<dbReference type="GO" id="GO:0006284">
    <property type="term" value="P:base-excision repair"/>
    <property type="evidence" value="ECO:0007669"/>
    <property type="project" value="InterPro"/>
</dbReference>
<accession>A0A839AET3</accession>